<name>A0A833QRQ8_9POAL</name>
<dbReference type="AlphaFoldDB" id="A0A833QRQ8"/>
<dbReference type="PANTHER" id="PTHR47989:SF70">
    <property type="entry name" value="OS01G0195200 PROTEIN"/>
    <property type="match status" value="1"/>
</dbReference>
<dbReference type="EMBL" id="SWLB01000018">
    <property type="protein sequence ID" value="KAF3326866.1"/>
    <property type="molecule type" value="Genomic_DNA"/>
</dbReference>
<dbReference type="InterPro" id="IPR001245">
    <property type="entry name" value="Ser-Thr/Tyr_kinase_cat_dom"/>
</dbReference>
<feature type="compositionally biased region" description="Basic residues" evidence="7">
    <location>
        <begin position="288"/>
        <end position="299"/>
    </location>
</feature>
<keyword evidence="3 6" id="KW-0547">Nucleotide-binding</keyword>
<evidence type="ECO:0000259" key="9">
    <source>
        <dbReference type="PROSITE" id="PS50011"/>
    </source>
</evidence>
<reference evidence="10" key="1">
    <citation type="submission" date="2020-01" db="EMBL/GenBank/DDBJ databases">
        <title>Genome sequence of Kobresia littledalei, the first chromosome-level genome in the family Cyperaceae.</title>
        <authorList>
            <person name="Qu G."/>
        </authorList>
    </citation>
    <scope>NUCLEOTIDE SEQUENCE</scope>
    <source>
        <strain evidence="10">C.B.Clarke</strain>
        <tissue evidence="10">Leaf</tissue>
    </source>
</reference>
<comment type="caution">
    <text evidence="10">The sequence shown here is derived from an EMBL/GenBank/DDBJ whole genome shotgun (WGS) entry which is preliminary data.</text>
</comment>
<feature type="binding site" evidence="6">
    <location>
        <position position="654"/>
    </location>
    <ligand>
        <name>ATP</name>
        <dbReference type="ChEBI" id="CHEBI:30616"/>
    </ligand>
</feature>
<feature type="compositionally biased region" description="Low complexity" evidence="7">
    <location>
        <begin position="106"/>
        <end position="115"/>
    </location>
</feature>
<gene>
    <name evidence="10" type="ORF">FCM35_KLT08496</name>
</gene>
<accession>A0A833QRQ8</accession>
<dbReference type="OrthoDB" id="1901798at2759"/>
<dbReference type="Proteomes" id="UP000623129">
    <property type="component" value="Unassembled WGS sequence"/>
</dbReference>
<evidence type="ECO:0000256" key="5">
    <source>
        <dbReference type="ARBA" id="ARBA00022840"/>
    </source>
</evidence>
<feature type="region of interest" description="Disordered" evidence="7">
    <location>
        <begin position="1"/>
        <end position="354"/>
    </location>
</feature>
<feature type="compositionally biased region" description="Polar residues" evidence="7">
    <location>
        <begin position="314"/>
        <end position="323"/>
    </location>
</feature>
<sequence length="1013" mass="108444">MQPSIPKATPPQGGNVQASPPTPAIISPPTVQPSLPNAPPPQGGDLQASPPTPAIVSPPIVQPLLPKAPPPQGGEFQSPPAPAILPPPTVPSLPKTPPPHQRDSQASPPAANAPPRFQPAIPNSPPPQGSDFQASPPASNSQASVPPPTAQRIAPANLPALQPSTGNPIPSRTPAPAQRNVAANPPTEQPSMGKAPPSSALAPGHAMSPVSTKPNKNRTSPASPTPKEGTRDDISPAYSSIIKGSPLISPMPQHIPQRPSNDAKAPANTPATPSAERSHISPSASSKLRPHQQRSRKRAPNPDIAPLSPPPTISDPSPLSSPTGDERPNKSPSTSPSISLPAKPTEAPAQSVMTLPPPPPNLDCNYLTCQDPWTDPIIGSPCTCVLPIKVGLRLSMALYAFFPLVSDFAQEIGSGLKMAQQQVRVMGANVAEEQADKTVVLVHLVPAQIRFDNATAFSTYEGFWTKQVPLKEKLFGDYEVLYVLYPGLPASPPSAPENLGFDGSFGSDHNSRTMKPLGVDVGEKLRNRKNNASVIAVVVVSCLIALIIFTVVAWMLLLRRRGSSNSSPRRLLAQSLRPTFGNSSGTGHMLLPTRHSSASSSFRSSLATGQAKTYKLAEIERATNYFDNSRILGEGGFGCVYRGILDDETNVAVKVLKRYDGHGEREFLSEVEMLGRLHHRNLVKLTGICVEENARCLVYELIPNGSVESHLHGADKRACLLDWSMRMKIALGAARGLAYLHEDSSPCVIHRDFKSSNILLDHDFTPKVSDFGLARTALEEGNMHISTRVMGTFGYVAPEYAMTGHLLVKSDVYSYGVVLLELLTGRKPVDMSQPSGQENLVTWARPLLTNVDELKQIIDPEIGPDVPFDRIAKAAAIASMCVQPEVAHRPSMSEVVQALKLVCNLSDEYKDYGTCSQELMVHAAHILGNGSGIEAERILLSEMFSSPPVYNNYNGEIGVDAYGSGSFRRYNSSGPLVTGKSRKFWQRLRSSTGSMSDHGTSFGFETRSEGSDQ</sequence>
<feature type="compositionally biased region" description="Polar residues" evidence="7">
    <location>
        <begin position="209"/>
        <end position="222"/>
    </location>
</feature>
<keyword evidence="10" id="KW-0675">Receptor</keyword>
<keyword evidence="5 6" id="KW-0067">ATP-binding</keyword>
<feature type="compositionally biased region" description="Pro residues" evidence="7">
    <location>
        <begin position="79"/>
        <end position="99"/>
    </location>
</feature>
<keyword evidence="1" id="KW-0723">Serine/threonine-protein kinase</keyword>
<dbReference type="Gene3D" id="1.10.510.10">
    <property type="entry name" value="Transferase(Phosphotransferase) domain 1"/>
    <property type="match status" value="1"/>
</dbReference>
<evidence type="ECO:0000313" key="10">
    <source>
        <dbReference type="EMBL" id="KAF3326866.1"/>
    </source>
</evidence>
<evidence type="ECO:0000256" key="2">
    <source>
        <dbReference type="ARBA" id="ARBA00022679"/>
    </source>
</evidence>
<dbReference type="SUPFAM" id="SSF56112">
    <property type="entry name" value="Protein kinase-like (PK-like)"/>
    <property type="match status" value="1"/>
</dbReference>
<evidence type="ECO:0000256" key="1">
    <source>
        <dbReference type="ARBA" id="ARBA00022527"/>
    </source>
</evidence>
<keyword evidence="8" id="KW-0472">Membrane</keyword>
<feature type="region of interest" description="Disordered" evidence="7">
    <location>
        <begin position="991"/>
        <end position="1013"/>
    </location>
</feature>
<dbReference type="InterPro" id="IPR057597">
    <property type="entry name" value="ALE2_N"/>
</dbReference>
<dbReference type="PROSITE" id="PS00108">
    <property type="entry name" value="PROTEIN_KINASE_ST"/>
    <property type="match status" value="1"/>
</dbReference>
<dbReference type="PANTHER" id="PTHR47989">
    <property type="entry name" value="OS01G0750732 PROTEIN"/>
    <property type="match status" value="1"/>
</dbReference>
<evidence type="ECO:0000256" key="8">
    <source>
        <dbReference type="SAM" id="Phobius"/>
    </source>
</evidence>
<evidence type="ECO:0000256" key="7">
    <source>
        <dbReference type="SAM" id="MobiDB-lite"/>
    </source>
</evidence>
<dbReference type="InterPro" id="IPR008271">
    <property type="entry name" value="Ser/Thr_kinase_AS"/>
</dbReference>
<dbReference type="Pfam" id="PF07714">
    <property type="entry name" value="PK_Tyr_Ser-Thr"/>
    <property type="match status" value="1"/>
</dbReference>
<dbReference type="GO" id="GO:0005524">
    <property type="term" value="F:ATP binding"/>
    <property type="evidence" value="ECO:0007669"/>
    <property type="project" value="UniProtKB-UniRule"/>
</dbReference>
<keyword evidence="2" id="KW-0808">Transferase</keyword>
<feature type="compositionally biased region" description="Low complexity" evidence="7">
    <location>
        <begin position="134"/>
        <end position="144"/>
    </location>
</feature>
<dbReference type="Pfam" id="PF23180">
    <property type="entry name" value="ALE2_N"/>
    <property type="match status" value="1"/>
</dbReference>
<organism evidence="10 11">
    <name type="scientific">Carex littledalei</name>
    <dbReference type="NCBI Taxonomy" id="544730"/>
    <lineage>
        <taxon>Eukaryota</taxon>
        <taxon>Viridiplantae</taxon>
        <taxon>Streptophyta</taxon>
        <taxon>Embryophyta</taxon>
        <taxon>Tracheophyta</taxon>
        <taxon>Spermatophyta</taxon>
        <taxon>Magnoliopsida</taxon>
        <taxon>Liliopsida</taxon>
        <taxon>Poales</taxon>
        <taxon>Cyperaceae</taxon>
        <taxon>Cyperoideae</taxon>
        <taxon>Cariceae</taxon>
        <taxon>Carex</taxon>
        <taxon>Carex subgen. Euthyceras</taxon>
    </lineage>
</organism>
<dbReference type="GO" id="GO:0004674">
    <property type="term" value="F:protein serine/threonine kinase activity"/>
    <property type="evidence" value="ECO:0007669"/>
    <property type="project" value="UniProtKB-KW"/>
</dbReference>
<evidence type="ECO:0000313" key="11">
    <source>
        <dbReference type="Proteomes" id="UP000623129"/>
    </source>
</evidence>
<protein>
    <submittedName>
        <fullName evidence="10">Receptor-like serine/threonine-protein kinase ALE2-like protein</fullName>
    </submittedName>
</protein>
<dbReference type="Gene3D" id="3.30.200.20">
    <property type="entry name" value="Phosphorylase Kinase, domain 1"/>
    <property type="match status" value="1"/>
</dbReference>
<dbReference type="CDD" id="cd14066">
    <property type="entry name" value="STKc_IRAK"/>
    <property type="match status" value="1"/>
</dbReference>
<dbReference type="InterPro" id="IPR011009">
    <property type="entry name" value="Kinase-like_dom_sf"/>
</dbReference>
<keyword evidence="8" id="KW-1133">Transmembrane helix</keyword>
<dbReference type="PROSITE" id="PS00107">
    <property type="entry name" value="PROTEIN_KINASE_ATP"/>
    <property type="match status" value="1"/>
</dbReference>
<dbReference type="InterPro" id="IPR017441">
    <property type="entry name" value="Protein_kinase_ATP_BS"/>
</dbReference>
<dbReference type="PROSITE" id="PS50011">
    <property type="entry name" value="PROTEIN_KINASE_DOM"/>
    <property type="match status" value="1"/>
</dbReference>
<dbReference type="InterPro" id="IPR000719">
    <property type="entry name" value="Prot_kinase_dom"/>
</dbReference>
<evidence type="ECO:0000256" key="6">
    <source>
        <dbReference type="PROSITE-ProRule" id="PRU10141"/>
    </source>
</evidence>
<evidence type="ECO:0000256" key="4">
    <source>
        <dbReference type="ARBA" id="ARBA00022777"/>
    </source>
</evidence>
<feature type="domain" description="Protein kinase" evidence="9">
    <location>
        <begin position="626"/>
        <end position="902"/>
    </location>
</feature>
<dbReference type="FunFam" id="3.30.200.20:FF:000146">
    <property type="entry name" value="receptor-like serine/threonine-protein kinase ALE2"/>
    <property type="match status" value="1"/>
</dbReference>
<proteinExistence type="predicted"/>
<evidence type="ECO:0000256" key="3">
    <source>
        <dbReference type="ARBA" id="ARBA00022741"/>
    </source>
</evidence>
<keyword evidence="11" id="KW-1185">Reference proteome</keyword>
<dbReference type="FunFam" id="1.10.510.10:FF:000051">
    <property type="entry name" value="Receptor-like serine/threonine-protein kinase ALE2"/>
    <property type="match status" value="1"/>
</dbReference>
<keyword evidence="4 10" id="KW-0418">Kinase</keyword>
<feature type="transmembrane region" description="Helical" evidence="8">
    <location>
        <begin position="534"/>
        <end position="557"/>
    </location>
</feature>
<keyword evidence="8" id="KW-0812">Transmembrane</keyword>